<dbReference type="InterPro" id="IPR001387">
    <property type="entry name" value="Cro/C1-type_HTH"/>
</dbReference>
<dbReference type="RefSeq" id="WP_284282216.1">
    <property type="nucleotide sequence ID" value="NZ_BSOJ01000030.1"/>
</dbReference>
<evidence type="ECO:0000313" key="2">
    <source>
        <dbReference type="Proteomes" id="UP001156664"/>
    </source>
</evidence>
<name>A0ABQ5YTR0_9BURK</name>
<evidence type="ECO:0008006" key="3">
    <source>
        <dbReference type="Google" id="ProtNLM"/>
    </source>
</evidence>
<dbReference type="Gene3D" id="1.10.260.40">
    <property type="entry name" value="lambda repressor-like DNA-binding domains"/>
    <property type="match status" value="1"/>
</dbReference>
<dbReference type="SUPFAM" id="SSF47413">
    <property type="entry name" value="lambda repressor-like DNA-binding domains"/>
    <property type="match status" value="1"/>
</dbReference>
<dbReference type="EMBL" id="BSOJ01000030">
    <property type="protein sequence ID" value="GLR27432.1"/>
    <property type="molecule type" value="Genomic_DNA"/>
</dbReference>
<protein>
    <recommendedName>
        <fullName evidence="3">XRE family transcriptional regulator</fullName>
    </recommendedName>
</protein>
<comment type="caution">
    <text evidence="1">The sequence shown here is derived from an EMBL/GenBank/DDBJ whole genome shotgun (WGS) entry which is preliminary data.</text>
</comment>
<dbReference type="CDD" id="cd00093">
    <property type="entry name" value="HTH_XRE"/>
    <property type="match status" value="1"/>
</dbReference>
<proteinExistence type="predicted"/>
<organism evidence="1 2">
    <name type="scientific">Limnobacter litoralis</name>
    <dbReference type="NCBI Taxonomy" id="481366"/>
    <lineage>
        <taxon>Bacteria</taxon>
        <taxon>Pseudomonadati</taxon>
        <taxon>Pseudomonadota</taxon>
        <taxon>Betaproteobacteria</taxon>
        <taxon>Burkholderiales</taxon>
        <taxon>Burkholderiaceae</taxon>
        <taxon>Limnobacter</taxon>
    </lineage>
</organism>
<sequence length="113" mass="12729">MFNFIMSKISITPKQVHSLVAERIQTWGLCIRTLRYTQKIKAADLCERLGISHTTLRRLEQGDPAAAVCHYLQALLILGVLDEVAPPVPTTLFNSDAAHKRVRLQSRADDDLF</sequence>
<evidence type="ECO:0000313" key="1">
    <source>
        <dbReference type="EMBL" id="GLR27432.1"/>
    </source>
</evidence>
<keyword evidence="2" id="KW-1185">Reference proteome</keyword>
<accession>A0ABQ5YTR0</accession>
<reference evidence="2" key="1">
    <citation type="journal article" date="2019" name="Int. J. Syst. Evol. Microbiol.">
        <title>The Global Catalogue of Microorganisms (GCM) 10K type strain sequencing project: providing services to taxonomists for standard genome sequencing and annotation.</title>
        <authorList>
            <consortium name="The Broad Institute Genomics Platform"/>
            <consortium name="The Broad Institute Genome Sequencing Center for Infectious Disease"/>
            <person name="Wu L."/>
            <person name="Ma J."/>
        </authorList>
    </citation>
    <scope>NUCLEOTIDE SEQUENCE [LARGE SCALE GENOMIC DNA]</scope>
    <source>
        <strain evidence="2">NBRC 105857</strain>
    </source>
</reference>
<dbReference type="InterPro" id="IPR010982">
    <property type="entry name" value="Lambda_DNA-bd_dom_sf"/>
</dbReference>
<dbReference type="Proteomes" id="UP001156664">
    <property type="component" value="Unassembled WGS sequence"/>
</dbReference>
<gene>
    <name evidence="1" type="ORF">GCM10007875_25230</name>
</gene>